<feature type="signal peptide" evidence="5">
    <location>
        <begin position="1"/>
        <end position="24"/>
    </location>
</feature>
<keyword evidence="2" id="KW-0812">Transmembrane</keyword>
<keyword evidence="3" id="KW-1133">Transmembrane helix</keyword>
<organism evidence="6 7">
    <name type="scientific">Amycolatopsis carbonis</name>
    <dbReference type="NCBI Taxonomy" id="715471"/>
    <lineage>
        <taxon>Bacteria</taxon>
        <taxon>Bacillati</taxon>
        <taxon>Actinomycetota</taxon>
        <taxon>Actinomycetes</taxon>
        <taxon>Pseudonocardiales</taxon>
        <taxon>Pseudonocardiaceae</taxon>
        <taxon>Amycolatopsis</taxon>
    </lineage>
</organism>
<evidence type="ECO:0000256" key="1">
    <source>
        <dbReference type="ARBA" id="ARBA00004167"/>
    </source>
</evidence>
<dbReference type="EMBL" id="CP127294">
    <property type="protein sequence ID" value="WIX81644.1"/>
    <property type="molecule type" value="Genomic_DNA"/>
</dbReference>
<dbReference type="Pfam" id="PF04228">
    <property type="entry name" value="Zn_peptidase"/>
    <property type="match status" value="1"/>
</dbReference>
<dbReference type="InterPro" id="IPR007343">
    <property type="entry name" value="Uncharacterised_pept_Zn_put"/>
</dbReference>
<dbReference type="Proteomes" id="UP001236014">
    <property type="component" value="Chromosome"/>
</dbReference>
<comment type="subcellular location">
    <subcellularLocation>
        <location evidence="1">Membrane</location>
        <topology evidence="1">Single-pass membrane protein</topology>
    </subcellularLocation>
</comment>
<evidence type="ECO:0000256" key="3">
    <source>
        <dbReference type="ARBA" id="ARBA00022989"/>
    </source>
</evidence>
<accession>A0A9Y2IKK8</accession>
<dbReference type="PANTHER" id="PTHR30168:SF0">
    <property type="entry name" value="INNER MEMBRANE PROTEIN"/>
    <property type="match status" value="1"/>
</dbReference>
<gene>
    <name evidence="6" type="ORF">QRX50_13220</name>
</gene>
<evidence type="ECO:0000256" key="2">
    <source>
        <dbReference type="ARBA" id="ARBA00022692"/>
    </source>
</evidence>
<evidence type="ECO:0000256" key="5">
    <source>
        <dbReference type="SAM" id="SignalP"/>
    </source>
</evidence>
<dbReference type="PANTHER" id="PTHR30168">
    <property type="entry name" value="PUTATIVE MEMBRANE PROTEIN YPFJ"/>
    <property type="match status" value="1"/>
</dbReference>
<dbReference type="GO" id="GO:0016020">
    <property type="term" value="C:membrane"/>
    <property type="evidence" value="ECO:0007669"/>
    <property type="project" value="UniProtKB-SubCell"/>
</dbReference>
<sequence length="473" mass="48971">MTSRFTWVATLVAGAVLLAGCTTAVQGSAGVDRPDPAKVAGLAITDGPSGPKAGVADTDLPVANTDGGAIDKLAANAVADVQQYWTEQLPENFGKDYKPVGQLISYDSRGQGLNLCGSSTAGLVNAFYCPSGDLVAWDRGELLPMLNDSFGPMSVVAVLAHELGHAVQTRLGLSPNTPSIVKEQQADCYAGTFFRWVAEGNSPHFQVSTGAGLNQIMATLFFIRDSAGSSFDTAGAHGSAFDRVSAFQFGFTGGPKRCAAIDNAEVVSRTSQLPFSSKDLDTGDGKGNLDVVDPANLQDLESSLRAAFPKGAPKLVSDPESCSDARVTTPSAYCPSTDTVSVDLTSLRRVGTPPSRGTSGGFGDFAAFAEVASRYALAVEKAYGLRLDTASTGQLTACLTGMWAGTLTPDKKASLELSPGDLDEAIAELLSPKSVIASDPSGTTVPSGFARVEAFRDGFTSPTVATCTSKYGD</sequence>
<proteinExistence type="predicted"/>
<dbReference type="AlphaFoldDB" id="A0A9Y2IKK8"/>
<evidence type="ECO:0000256" key="4">
    <source>
        <dbReference type="ARBA" id="ARBA00023136"/>
    </source>
</evidence>
<feature type="chain" id="PRO_5040902729" evidence="5">
    <location>
        <begin position="25"/>
        <end position="473"/>
    </location>
</feature>
<dbReference type="PROSITE" id="PS51257">
    <property type="entry name" value="PROKAR_LIPOPROTEIN"/>
    <property type="match status" value="1"/>
</dbReference>
<evidence type="ECO:0000313" key="6">
    <source>
        <dbReference type="EMBL" id="WIX81644.1"/>
    </source>
</evidence>
<reference evidence="6 7" key="1">
    <citation type="submission" date="2023-06" db="EMBL/GenBank/DDBJ databases">
        <authorList>
            <person name="Oyuntsetseg B."/>
            <person name="Kim S.B."/>
        </authorList>
    </citation>
    <scope>NUCLEOTIDE SEQUENCE [LARGE SCALE GENOMIC DNA]</scope>
    <source>
        <strain evidence="6 7">2-15</strain>
    </source>
</reference>
<keyword evidence="5" id="KW-0732">Signal</keyword>
<keyword evidence="7" id="KW-1185">Reference proteome</keyword>
<dbReference type="SUPFAM" id="SSF55486">
    <property type="entry name" value="Metalloproteases ('zincins'), catalytic domain"/>
    <property type="match status" value="1"/>
</dbReference>
<keyword evidence="4" id="KW-0472">Membrane</keyword>
<dbReference type="RefSeq" id="WP_285972231.1">
    <property type="nucleotide sequence ID" value="NZ_CP127294.1"/>
</dbReference>
<name>A0A9Y2IKK8_9PSEU</name>
<protein>
    <submittedName>
        <fullName evidence="6">Neutral zinc metallopeptidase</fullName>
    </submittedName>
</protein>
<evidence type="ECO:0000313" key="7">
    <source>
        <dbReference type="Proteomes" id="UP001236014"/>
    </source>
</evidence>
<dbReference type="KEGG" id="acab:QRX50_13220"/>